<accession>A0A3A6PG60</accession>
<dbReference type="GO" id="GO:0008745">
    <property type="term" value="F:N-acetylmuramoyl-L-alanine amidase activity"/>
    <property type="evidence" value="ECO:0007669"/>
    <property type="project" value="InterPro"/>
</dbReference>
<dbReference type="PROSITE" id="PS51272">
    <property type="entry name" value="SLH"/>
    <property type="match status" value="1"/>
</dbReference>
<name>A0A3A6PG60_9BACL</name>
<dbReference type="GO" id="GO:0030288">
    <property type="term" value="C:outer membrane-bounded periplasmic space"/>
    <property type="evidence" value="ECO:0007669"/>
    <property type="project" value="TreeGrafter"/>
</dbReference>
<dbReference type="InterPro" id="IPR050695">
    <property type="entry name" value="N-acetylmuramoyl_amidase_3"/>
</dbReference>
<dbReference type="SMART" id="SM00646">
    <property type="entry name" value="Ami_3"/>
    <property type="match status" value="1"/>
</dbReference>
<keyword evidence="4" id="KW-1185">Reference proteome</keyword>
<dbReference type="Proteomes" id="UP000267798">
    <property type="component" value="Unassembled WGS sequence"/>
</dbReference>
<dbReference type="CDD" id="cd02696">
    <property type="entry name" value="MurNAc-LAA"/>
    <property type="match status" value="1"/>
</dbReference>
<evidence type="ECO:0000256" key="1">
    <source>
        <dbReference type="ARBA" id="ARBA00022801"/>
    </source>
</evidence>
<dbReference type="Gene3D" id="3.40.630.40">
    <property type="entry name" value="Zn-dependent exopeptidases"/>
    <property type="match status" value="1"/>
</dbReference>
<protein>
    <submittedName>
        <fullName evidence="3">N-acetylmuramoyl-L-alanine amidase</fullName>
    </submittedName>
</protein>
<dbReference type="Pfam" id="PF00395">
    <property type="entry name" value="SLH"/>
    <property type="match status" value="1"/>
</dbReference>
<comment type="caution">
    <text evidence="3">The sequence shown here is derived from an EMBL/GenBank/DDBJ whole genome shotgun (WGS) entry which is preliminary data.</text>
</comment>
<dbReference type="SUPFAM" id="SSF53187">
    <property type="entry name" value="Zn-dependent exopeptidases"/>
    <property type="match status" value="1"/>
</dbReference>
<reference evidence="3 4" key="1">
    <citation type="submission" date="2018-09" db="EMBL/GenBank/DDBJ databases">
        <title>Paenibacillus aracenensis nov. sp. isolated from a cave in southern Spain.</title>
        <authorList>
            <person name="Jurado V."/>
            <person name="Gutierrez-Patricio S."/>
            <person name="Gonzalez-Pimentel J.L."/>
            <person name="Miller A.Z."/>
            <person name="Laiz L."/>
            <person name="Saiz-Jimenez C."/>
        </authorList>
    </citation>
    <scope>NUCLEOTIDE SEQUENCE [LARGE SCALE GENOMIC DNA]</scope>
    <source>
        <strain evidence="3 4">JCM 19203</strain>
    </source>
</reference>
<dbReference type="EMBL" id="QXQB01000002">
    <property type="protein sequence ID" value="RJX40037.1"/>
    <property type="molecule type" value="Genomic_DNA"/>
</dbReference>
<dbReference type="Pfam" id="PF01520">
    <property type="entry name" value="Amidase_3"/>
    <property type="match status" value="1"/>
</dbReference>
<proteinExistence type="predicted"/>
<dbReference type="OrthoDB" id="9763643at2"/>
<gene>
    <name evidence="3" type="ORF">D3P09_11725</name>
</gene>
<keyword evidence="1" id="KW-0378">Hydrolase</keyword>
<evidence type="ECO:0000259" key="2">
    <source>
        <dbReference type="PROSITE" id="PS51272"/>
    </source>
</evidence>
<dbReference type="PANTHER" id="PTHR30404">
    <property type="entry name" value="N-ACETYLMURAMOYL-L-ALANINE AMIDASE"/>
    <property type="match status" value="1"/>
</dbReference>
<organism evidence="3 4">
    <name type="scientific">Paenibacillus pinisoli</name>
    <dbReference type="NCBI Taxonomy" id="1276110"/>
    <lineage>
        <taxon>Bacteria</taxon>
        <taxon>Bacillati</taxon>
        <taxon>Bacillota</taxon>
        <taxon>Bacilli</taxon>
        <taxon>Bacillales</taxon>
        <taxon>Paenibacillaceae</taxon>
        <taxon>Paenibacillus</taxon>
    </lineage>
</organism>
<dbReference type="PANTHER" id="PTHR30404:SF0">
    <property type="entry name" value="N-ACETYLMURAMOYL-L-ALANINE AMIDASE AMIC"/>
    <property type="match status" value="1"/>
</dbReference>
<dbReference type="GO" id="GO:0009253">
    <property type="term" value="P:peptidoglycan catabolic process"/>
    <property type="evidence" value="ECO:0007669"/>
    <property type="project" value="InterPro"/>
</dbReference>
<dbReference type="InterPro" id="IPR002508">
    <property type="entry name" value="MurNAc-LAA_cat"/>
</dbReference>
<evidence type="ECO:0000313" key="3">
    <source>
        <dbReference type="EMBL" id="RJX40037.1"/>
    </source>
</evidence>
<feature type="domain" description="SLH" evidence="2">
    <location>
        <begin position="217"/>
        <end position="280"/>
    </location>
</feature>
<sequence length="283" mass="30528">MIRLRLIGELNPELVIDPGHGGKDPGASGNGIVEKLMTLNISLYQYERFKQLGVKVALTRDSDVTLDSSVRSSLVKNSGAKYCISNHINSAASAVAAGVETIHSIYNDGKLAAALMQAIADAGQPKRSTPVYSKMNASNGDYYFMHRQTGNVSTVIVEYGFCSNPVDAARLLANWKRYAESVMKAYCLFKGHKYSPPVDTSIPPVIPPISQPTPPVQWVEGFSDIAGHWAESSIVKAKQAGIMSGLSEGIFGPEQPMTRAQAAVLLDRLGLLNRNKGGNPEHE</sequence>
<dbReference type="InterPro" id="IPR001119">
    <property type="entry name" value="SLH_dom"/>
</dbReference>
<evidence type="ECO:0000313" key="4">
    <source>
        <dbReference type="Proteomes" id="UP000267798"/>
    </source>
</evidence>
<dbReference type="AlphaFoldDB" id="A0A3A6PG60"/>